<name>A0A1J5RZV8_9ZZZZ</name>
<dbReference type="Gene3D" id="3.40.30.10">
    <property type="entry name" value="Glutaredoxin"/>
    <property type="match status" value="1"/>
</dbReference>
<gene>
    <name evidence="2" type="primary">dsbC_9</name>
    <name evidence="2" type="ORF">GALL_203630</name>
</gene>
<dbReference type="EMBL" id="MLJW01000130">
    <property type="protein sequence ID" value="OIQ97604.1"/>
    <property type="molecule type" value="Genomic_DNA"/>
</dbReference>
<proteinExistence type="predicted"/>
<evidence type="ECO:0000259" key="1">
    <source>
        <dbReference type="Pfam" id="PF13098"/>
    </source>
</evidence>
<reference evidence="2" key="1">
    <citation type="submission" date="2016-10" db="EMBL/GenBank/DDBJ databases">
        <title>Sequence of Gallionella enrichment culture.</title>
        <authorList>
            <person name="Poehlein A."/>
            <person name="Muehling M."/>
            <person name="Daniel R."/>
        </authorList>
    </citation>
    <scope>NUCLEOTIDE SEQUENCE</scope>
</reference>
<protein>
    <submittedName>
        <fullName evidence="2">Putative thiol:disulfide interchange protein DsbC</fullName>
    </submittedName>
</protein>
<dbReference type="InterPro" id="IPR012336">
    <property type="entry name" value="Thioredoxin-like_fold"/>
</dbReference>
<dbReference type="AlphaFoldDB" id="A0A1J5RZV8"/>
<dbReference type="PANTHER" id="PTHR35272:SF3">
    <property type="entry name" value="THIOL:DISULFIDE INTERCHANGE PROTEIN DSBC"/>
    <property type="match status" value="1"/>
</dbReference>
<dbReference type="InterPro" id="IPR051470">
    <property type="entry name" value="Thiol:disulfide_interchange"/>
</dbReference>
<comment type="caution">
    <text evidence="2">The sequence shown here is derived from an EMBL/GenBank/DDBJ whole genome shotgun (WGS) entry which is preliminary data.</text>
</comment>
<evidence type="ECO:0000313" key="2">
    <source>
        <dbReference type="EMBL" id="OIQ97604.1"/>
    </source>
</evidence>
<feature type="domain" description="Thioredoxin-like fold" evidence="1">
    <location>
        <begin position="123"/>
        <end position="236"/>
    </location>
</feature>
<dbReference type="Pfam" id="PF13098">
    <property type="entry name" value="Thioredoxin_2"/>
    <property type="match status" value="1"/>
</dbReference>
<dbReference type="SUPFAM" id="SSF52833">
    <property type="entry name" value="Thioredoxin-like"/>
    <property type="match status" value="1"/>
</dbReference>
<dbReference type="InterPro" id="IPR036249">
    <property type="entry name" value="Thioredoxin-like_sf"/>
</dbReference>
<accession>A0A1J5RZV8</accession>
<dbReference type="PANTHER" id="PTHR35272">
    <property type="entry name" value="THIOL:DISULFIDE INTERCHANGE PROTEIN DSBC-RELATED"/>
    <property type="match status" value="1"/>
</dbReference>
<sequence length="252" mass="28363">MRAKGWQFLVLAVLAGYLPFLNAPPAHADNATLLTQLRANLSEKPSSVRESLLPGLYGVYFNSSEPRTFVDRQFTYIGNQVTGYMYLSGSRRGQDLTAQESQQLFRDFLAAIPRAKLIVYHFGTGRRVVFLFTAYDCPNCRALEREFLRKAKTLNATIYLIPTSLQYSNDIRAKPLLRSVLCAADPAAAWKALILKRQTPVAEQCPENPDDYAFLSRSFPVKFPLTVPTAVTLDGHIYPMVLAKFDEVFRGK</sequence>
<organism evidence="2">
    <name type="scientific">mine drainage metagenome</name>
    <dbReference type="NCBI Taxonomy" id="410659"/>
    <lineage>
        <taxon>unclassified sequences</taxon>
        <taxon>metagenomes</taxon>
        <taxon>ecological metagenomes</taxon>
    </lineage>
</organism>